<feature type="coiled-coil region" evidence="1">
    <location>
        <begin position="36"/>
        <end position="63"/>
    </location>
</feature>
<dbReference type="EMBL" id="JAHRHJ020000010">
    <property type="protein sequence ID" value="KAH9296944.1"/>
    <property type="molecule type" value="Genomic_DNA"/>
</dbReference>
<sequence>VAKPMEEMTQGDYEMTRISLGQATHEGDAHMFKESATCMLSQNEEYNQTMEQLEEHVRTLTSYVQEFLDPSVVPLPPMESITPISSFDPKTIKKAQGYSMQGRANDKWVEKILEKGKTLLPEIHSLFNFSFITASKKKMTKKEIEKDKSHWDNVLPLVSEMSNLDSHLL</sequence>
<proteinExistence type="predicted"/>
<evidence type="ECO:0000256" key="1">
    <source>
        <dbReference type="SAM" id="Coils"/>
    </source>
</evidence>
<dbReference type="Proteomes" id="UP000824469">
    <property type="component" value="Unassembled WGS sequence"/>
</dbReference>
<evidence type="ECO:0000313" key="2">
    <source>
        <dbReference type="EMBL" id="KAH9296944.1"/>
    </source>
</evidence>
<gene>
    <name evidence="2" type="ORF">KI387_028626</name>
</gene>
<evidence type="ECO:0000313" key="3">
    <source>
        <dbReference type="Proteomes" id="UP000824469"/>
    </source>
</evidence>
<protein>
    <submittedName>
        <fullName evidence="2">Uncharacterized protein</fullName>
    </submittedName>
</protein>
<accession>A0AA38CFY5</accession>
<dbReference type="AlphaFoldDB" id="A0AA38CFY5"/>
<name>A0AA38CFY5_TAXCH</name>
<keyword evidence="3" id="KW-1185">Reference proteome</keyword>
<keyword evidence="1" id="KW-0175">Coiled coil</keyword>
<comment type="caution">
    <text evidence="2">The sequence shown here is derived from an EMBL/GenBank/DDBJ whole genome shotgun (WGS) entry which is preliminary data.</text>
</comment>
<feature type="non-terminal residue" evidence="2">
    <location>
        <position position="169"/>
    </location>
</feature>
<reference evidence="2 3" key="1">
    <citation type="journal article" date="2021" name="Nat. Plants">
        <title>The Taxus genome provides insights into paclitaxel biosynthesis.</title>
        <authorList>
            <person name="Xiong X."/>
            <person name="Gou J."/>
            <person name="Liao Q."/>
            <person name="Li Y."/>
            <person name="Zhou Q."/>
            <person name="Bi G."/>
            <person name="Li C."/>
            <person name="Du R."/>
            <person name="Wang X."/>
            <person name="Sun T."/>
            <person name="Guo L."/>
            <person name="Liang H."/>
            <person name="Lu P."/>
            <person name="Wu Y."/>
            <person name="Zhang Z."/>
            <person name="Ro D.K."/>
            <person name="Shang Y."/>
            <person name="Huang S."/>
            <person name="Yan J."/>
        </authorList>
    </citation>
    <scope>NUCLEOTIDE SEQUENCE [LARGE SCALE GENOMIC DNA]</scope>
    <source>
        <strain evidence="2">Ta-2019</strain>
    </source>
</reference>
<organism evidence="2 3">
    <name type="scientific">Taxus chinensis</name>
    <name type="common">Chinese yew</name>
    <name type="synonym">Taxus wallichiana var. chinensis</name>
    <dbReference type="NCBI Taxonomy" id="29808"/>
    <lineage>
        <taxon>Eukaryota</taxon>
        <taxon>Viridiplantae</taxon>
        <taxon>Streptophyta</taxon>
        <taxon>Embryophyta</taxon>
        <taxon>Tracheophyta</taxon>
        <taxon>Spermatophyta</taxon>
        <taxon>Pinopsida</taxon>
        <taxon>Pinidae</taxon>
        <taxon>Conifers II</taxon>
        <taxon>Cupressales</taxon>
        <taxon>Taxaceae</taxon>
        <taxon>Taxus</taxon>
    </lineage>
</organism>
<feature type="non-terminal residue" evidence="2">
    <location>
        <position position="1"/>
    </location>
</feature>